<dbReference type="Gene3D" id="1.10.10.1320">
    <property type="entry name" value="Anti-sigma factor, zinc-finger domain"/>
    <property type="match status" value="1"/>
</dbReference>
<keyword evidence="2 7" id="KW-0812">Transmembrane</keyword>
<evidence type="ECO:0000256" key="6">
    <source>
        <dbReference type="ARBA" id="ARBA00023163"/>
    </source>
</evidence>
<dbReference type="InterPro" id="IPR051474">
    <property type="entry name" value="Anti-sigma-K/W_factor"/>
</dbReference>
<dbReference type="EMBL" id="JAIBOA010000015">
    <property type="protein sequence ID" value="MBW8485247.1"/>
    <property type="molecule type" value="Genomic_DNA"/>
</dbReference>
<evidence type="ECO:0000259" key="8">
    <source>
        <dbReference type="Pfam" id="PF13490"/>
    </source>
</evidence>
<organism evidence="9 10">
    <name type="scientific">Actinomadura parmotrematis</name>
    <dbReference type="NCBI Taxonomy" id="2864039"/>
    <lineage>
        <taxon>Bacteria</taxon>
        <taxon>Bacillati</taxon>
        <taxon>Actinomycetota</taxon>
        <taxon>Actinomycetes</taxon>
        <taxon>Streptosporangiales</taxon>
        <taxon>Thermomonosporaceae</taxon>
        <taxon>Actinomadura</taxon>
    </lineage>
</organism>
<evidence type="ECO:0000256" key="7">
    <source>
        <dbReference type="SAM" id="Phobius"/>
    </source>
</evidence>
<protein>
    <submittedName>
        <fullName evidence="9">Zf-HC2 domain-containing protein</fullName>
    </submittedName>
</protein>
<evidence type="ECO:0000256" key="1">
    <source>
        <dbReference type="ARBA" id="ARBA00004167"/>
    </source>
</evidence>
<dbReference type="InterPro" id="IPR027383">
    <property type="entry name" value="Znf_put"/>
</dbReference>
<keyword evidence="3 7" id="KW-1133">Transmembrane helix</keyword>
<dbReference type="InterPro" id="IPR041916">
    <property type="entry name" value="Anti_sigma_zinc_sf"/>
</dbReference>
<comment type="subcellular location">
    <subcellularLocation>
        <location evidence="1">Membrane</location>
        <topology evidence="1">Single-pass membrane protein</topology>
    </subcellularLocation>
</comment>
<evidence type="ECO:0000313" key="9">
    <source>
        <dbReference type="EMBL" id="MBW8485247.1"/>
    </source>
</evidence>
<evidence type="ECO:0000313" key="10">
    <source>
        <dbReference type="Proteomes" id="UP000774570"/>
    </source>
</evidence>
<evidence type="ECO:0000256" key="3">
    <source>
        <dbReference type="ARBA" id="ARBA00022989"/>
    </source>
</evidence>
<dbReference type="Pfam" id="PF13490">
    <property type="entry name" value="zf-HC2"/>
    <property type="match status" value="1"/>
</dbReference>
<keyword evidence="10" id="KW-1185">Reference proteome</keyword>
<gene>
    <name evidence="9" type="ORF">K1Y72_22905</name>
</gene>
<dbReference type="PANTHER" id="PTHR37461">
    <property type="entry name" value="ANTI-SIGMA-K FACTOR RSKA"/>
    <property type="match status" value="1"/>
</dbReference>
<evidence type="ECO:0000256" key="4">
    <source>
        <dbReference type="ARBA" id="ARBA00023015"/>
    </source>
</evidence>
<dbReference type="RefSeq" id="WP_220168472.1">
    <property type="nucleotide sequence ID" value="NZ_JAIBOA010000015.1"/>
</dbReference>
<reference evidence="9 10" key="1">
    <citation type="submission" date="2021-07" db="EMBL/GenBank/DDBJ databases">
        <title>Actinomadura sp. PM05-2 isolated from lichen.</title>
        <authorList>
            <person name="Somphong A."/>
            <person name="Phongsopitanun W."/>
            <person name="Tanasupawat S."/>
            <person name="Peongsungnone V."/>
        </authorList>
    </citation>
    <scope>NUCLEOTIDE SEQUENCE [LARGE SCALE GENOMIC DNA]</scope>
    <source>
        <strain evidence="9 10">PM05-2</strain>
    </source>
</reference>
<sequence>MTECARTRGALGVYVLGAIDPAERTALEEHLEGCPACRDELAGLAGLPALLGRVDERQIEELAGPPPELLETLLARAAEDERPVRRLRRLPWTPLAAAACALLVAGGIAGGLLGGSRGRTVSEQRPVPPASVSAEPSARVERLTAVNARTGVKGYVLVSRKRWGTSLEIYVAGVAKGSNCRLRVLARNGQHDVLGSWSVPAEKGYGEYEASTRFQRDDLYSFEIVTVDGQPLLTIPA</sequence>
<evidence type="ECO:0000256" key="2">
    <source>
        <dbReference type="ARBA" id="ARBA00022692"/>
    </source>
</evidence>
<comment type="caution">
    <text evidence="9">The sequence shown here is derived from an EMBL/GenBank/DDBJ whole genome shotgun (WGS) entry which is preliminary data.</text>
</comment>
<feature type="transmembrane region" description="Helical" evidence="7">
    <location>
        <begin position="92"/>
        <end position="113"/>
    </location>
</feature>
<dbReference type="PANTHER" id="PTHR37461:SF1">
    <property type="entry name" value="ANTI-SIGMA-K FACTOR RSKA"/>
    <property type="match status" value="1"/>
</dbReference>
<proteinExistence type="predicted"/>
<name>A0ABS7G097_9ACTN</name>
<evidence type="ECO:0000256" key="5">
    <source>
        <dbReference type="ARBA" id="ARBA00023136"/>
    </source>
</evidence>
<dbReference type="Proteomes" id="UP000774570">
    <property type="component" value="Unassembled WGS sequence"/>
</dbReference>
<keyword evidence="6" id="KW-0804">Transcription</keyword>
<accession>A0ABS7G097</accession>
<keyword evidence="5 7" id="KW-0472">Membrane</keyword>
<keyword evidence="4" id="KW-0805">Transcription regulation</keyword>
<feature type="domain" description="Putative zinc-finger" evidence="8">
    <location>
        <begin position="4"/>
        <end position="38"/>
    </location>
</feature>